<protein>
    <submittedName>
        <fullName evidence="5">L-rhamnonate dehydratase</fullName>
        <ecNumber evidence="5">4.2.1.90</ecNumber>
    </submittedName>
</protein>
<dbReference type="InterPro" id="IPR046945">
    <property type="entry name" value="RHMD-like"/>
</dbReference>
<dbReference type="EMBL" id="SJPP01000001">
    <property type="protein sequence ID" value="TWU13184.1"/>
    <property type="molecule type" value="Genomic_DNA"/>
</dbReference>
<dbReference type="SUPFAM" id="SSF54826">
    <property type="entry name" value="Enolase N-terminal domain-like"/>
    <property type="match status" value="1"/>
</dbReference>
<dbReference type="InterPro" id="IPR013342">
    <property type="entry name" value="Mandelate_racemase_C"/>
</dbReference>
<name>A0A5C6BR87_9PLAN</name>
<proteinExistence type="predicted"/>
<evidence type="ECO:0000313" key="5">
    <source>
        <dbReference type="EMBL" id="TWU13184.1"/>
    </source>
</evidence>
<dbReference type="OrthoDB" id="9785902at2"/>
<dbReference type="InterPro" id="IPR018110">
    <property type="entry name" value="Mandel_Rmase/mucon_lact_enz_CS"/>
</dbReference>
<dbReference type="SFLD" id="SFLDS00001">
    <property type="entry name" value="Enolase"/>
    <property type="match status" value="1"/>
</dbReference>
<dbReference type="SUPFAM" id="SSF51604">
    <property type="entry name" value="Enolase C-terminal domain-like"/>
    <property type="match status" value="1"/>
</dbReference>
<dbReference type="GO" id="GO:0009063">
    <property type="term" value="P:amino acid catabolic process"/>
    <property type="evidence" value="ECO:0007669"/>
    <property type="project" value="InterPro"/>
</dbReference>
<dbReference type="GO" id="GO:0050032">
    <property type="term" value="F:L-rhamnonate dehydratase activity"/>
    <property type="evidence" value="ECO:0007669"/>
    <property type="project" value="UniProtKB-EC"/>
</dbReference>
<dbReference type="Gene3D" id="3.30.390.10">
    <property type="entry name" value="Enolase-like, N-terminal domain"/>
    <property type="match status" value="1"/>
</dbReference>
<comment type="cofactor">
    <cofactor evidence="1">
        <name>Mg(2+)</name>
        <dbReference type="ChEBI" id="CHEBI:18420"/>
    </cofactor>
</comment>
<evidence type="ECO:0000256" key="3">
    <source>
        <dbReference type="ARBA" id="ARBA00022842"/>
    </source>
</evidence>
<dbReference type="EC" id="4.2.1.90" evidence="5"/>
<dbReference type="PANTHER" id="PTHR13794">
    <property type="entry name" value="ENOLASE SUPERFAMILY, MANDELATE RACEMASE"/>
    <property type="match status" value="1"/>
</dbReference>
<evidence type="ECO:0000259" key="4">
    <source>
        <dbReference type="SMART" id="SM00922"/>
    </source>
</evidence>
<dbReference type="PANTHER" id="PTHR13794:SF58">
    <property type="entry name" value="MITOCHONDRIAL ENOLASE SUPERFAMILY MEMBER 1"/>
    <property type="match status" value="1"/>
</dbReference>
<keyword evidence="5" id="KW-0456">Lyase</keyword>
<reference evidence="5 6" key="1">
    <citation type="submission" date="2019-02" db="EMBL/GenBank/DDBJ databases">
        <title>Deep-cultivation of Planctomycetes and their phenomic and genomic characterization uncovers novel biology.</title>
        <authorList>
            <person name="Wiegand S."/>
            <person name="Jogler M."/>
            <person name="Boedeker C."/>
            <person name="Pinto D."/>
            <person name="Vollmers J."/>
            <person name="Rivas-Marin E."/>
            <person name="Kohn T."/>
            <person name="Peeters S.H."/>
            <person name="Heuer A."/>
            <person name="Rast P."/>
            <person name="Oberbeckmann S."/>
            <person name="Bunk B."/>
            <person name="Jeske O."/>
            <person name="Meyerdierks A."/>
            <person name="Storesund J.E."/>
            <person name="Kallscheuer N."/>
            <person name="Luecker S."/>
            <person name="Lage O.M."/>
            <person name="Pohl T."/>
            <person name="Merkel B.J."/>
            <person name="Hornburger P."/>
            <person name="Mueller R.-W."/>
            <person name="Bruemmer F."/>
            <person name="Labrenz M."/>
            <person name="Spormann A.M."/>
            <person name="Op Den Camp H."/>
            <person name="Overmann J."/>
            <person name="Amann R."/>
            <person name="Jetten M.S.M."/>
            <person name="Mascher T."/>
            <person name="Medema M.H."/>
            <person name="Devos D.P."/>
            <person name="Kaster A.-K."/>
            <person name="Ovreas L."/>
            <person name="Rohde M."/>
            <person name="Galperin M.Y."/>
            <person name="Jogler C."/>
        </authorList>
    </citation>
    <scope>NUCLEOTIDE SEQUENCE [LARGE SCALE GENOMIC DNA]</scope>
    <source>
        <strain evidence="5 6">CA54</strain>
    </source>
</reference>
<dbReference type="GO" id="GO:0000287">
    <property type="term" value="F:magnesium ion binding"/>
    <property type="evidence" value="ECO:0007669"/>
    <property type="project" value="TreeGrafter"/>
</dbReference>
<keyword evidence="2" id="KW-0479">Metal-binding</keyword>
<dbReference type="InterPro" id="IPR036849">
    <property type="entry name" value="Enolase-like_C_sf"/>
</dbReference>
<sequence length="342" mass="36950">MKITEIRACQPATPGSPPDWRTSLGQILVAVETDAGLIGYGVGGGGAAGIHVVRTVLRDLLLGRDPSAVEQIWEEMYRTTLPFGRKGIALMALSGVDLALWDLRGKAANEPVARLLGGEVGQPIPTYATVWGSIEPAITAGHRAIKLHLEKYDPRTNLEALVDCVANARRRMGDEGMLMVDAFMKWDIDTTLAVAARLVEHNVAWLEEPLLPDDLKGYADLVNRCPIPIAGGEHEFTAAAFEEIILQRLHAVLQPDVCWCGGLTELIKIYRMAAAAGLRVCPHRGAEIWSLHAIAALDPQPLAESGRSWMSWVGGQPPIVDGWIQLGEAPGLGVIVDEETCN</sequence>
<dbReference type="SMART" id="SM00922">
    <property type="entry name" value="MR_MLE"/>
    <property type="match status" value="1"/>
</dbReference>
<evidence type="ECO:0000256" key="2">
    <source>
        <dbReference type="ARBA" id="ARBA00022723"/>
    </source>
</evidence>
<dbReference type="InterPro" id="IPR029017">
    <property type="entry name" value="Enolase-like_N"/>
</dbReference>
<comment type="caution">
    <text evidence="5">The sequence shown here is derived from an EMBL/GenBank/DDBJ whole genome shotgun (WGS) entry which is preliminary data.</text>
</comment>
<keyword evidence="6" id="KW-1185">Reference proteome</keyword>
<dbReference type="Pfam" id="PF02746">
    <property type="entry name" value="MR_MLE_N"/>
    <property type="match status" value="1"/>
</dbReference>
<dbReference type="RefSeq" id="WP_146370550.1">
    <property type="nucleotide sequence ID" value="NZ_SJPP01000001.1"/>
</dbReference>
<keyword evidence="3" id="KW-0460">Magnesium</keyword>
<evidence type="ECO:0000256" key="1">
    <source>
        <dbReference type="ARBA" id="ARBA00001946"/>
    </source>
</evidence>
<dbReference type="CDD" id="cd03316">
    <property type="entry name" value="MR_like"/>
    <property type="match status" value="1"/>
</dbReference>
<dbReference type="SFLD" id="SFLDG00179">
    <property type="entry name" value="mandelate_racemase"/>
    <property type="match status" value="1"/>
</dbReference>
<dbReference type="GO" id="GO:0016052">
    <property type="term" value="P:carbohydrate catabolic process"/>
    <property type="evidence" value="ECO:0007669"/>
    <property type="project" value="TreeGrafter"/>
</dbReference>
<feature type="domain" description="Mandelate racemase/muconate lactonizing enzyme C-terminal" evidence="4">
    <location>
        <begin position="136"/>
        <end position="228"/>
    </location>
</feature>
<evidence type="ECO:0000313" key="6">
    <source>
        <dbReference type="Proteomes" id="UP000320735"/>
    </source>
</evidence>
<dbReference type="Pfam" id="PF13378">
    <property type="entry name" value="MR_MLE_C"/>
    <property type="match status" value="1"/>
</dbReference>
<accession>A0A5C6BR87</accession>
<dbReference type="Gene3D" id="3.20.20.120">
    <property type="entry name" value="Enolase-like C-terminal domain"/>
    <property type="match status" value="1"/>
</dbReference>
<organism evidence="5 6">
    <name type="scientific">Symmachiella macrocystis</name>
    <dbReference type="NCBI Taxonomy" id="2527985"/>
    <lineage>
        <taxon>Bacteria</taxon>
        <taxon>Pseudomonadati</taxon>
        <taxon>Planctomycetota</taxon>
        <taxon>Planctomycetia</taxon>
        <taxon>Planctomycetales</taxon>
        <taxon>Planctomycetaceae</taxon>
        <taxon>Symmachiella</taxon>
    </lineage>
</organism>
<dbReference type="InterPro" id="IPR029065">
    <property type="entry name" value="Enolase_C-like"/>
</dbReference>
<dbReference type="PROSITE" id="PS00908">
    <property type="entry name" value="MR_MLE_1"/>
    <property type="match status" value="1"/>
</dbReference>
<dbReference type="InterPro" id="IPR013341">
    <property type="entry name" value="Mandelate_racemase_N_dom"/>
</dbReference>
<dbReference type="Proteomes" id="UP000320735">
    <property type="component" value="Unassembled WGS sequence"/>
</dbReference>
<dbReference type="AlphaFoldDB" id="A0A5C6BR87"/>
<gene>
    <name evidence="5" type="primary">rhmD_2</name>
    <name evidence="5" type="ORF">CA54_20100</name>
</gene>